<dbReference type="EMBL" id="JAESDN010000010">
    <property type="protein sequence ID" value="KAG7044475.1"/>
    <property type="molecule type" value="Genomic_DNA"/>
</dbReference>
<proteinExistence type="predicted"/>
<keyword evidence="1" id="KW-0472">Membrane</keyword>
<accession>A0A9P7QYD7</accession>
<evidence type="ECO:0000313" key="3">
    <source>
        <dbReference type="Proteomes" id="UP000699042"/>
    </source>
</evidence>
<protein>
    <submittedName>
        <fullName evidence="2">CorA-like mg2+ transporter protein domain-containing protein</fullName>
    </submittedName>
</protein>
<evidence type="ECO:0000313" key="2">
    <source>
        <dbReference type="EMBL" id="KAG7044475.1"/>
    </source>
</evidence>
<keyword evidence="1" id="KW-1133">Transmembrane helix</keyword>
<dbReference type="Proteomes" id="UP000699042">
    <property type="component" value="Unassembled WGS sequence"/>
</dbReference>
<dbReference type="Gene3D" id="1.20.58.340">
    <property type="entry name" value="Magnesium transport protein CorA, transmembrane region"/>
    <property type="match status" value="1"/>
</dbReference>
<feature type="transmembrane region" description="Helical" evidence="1">
    <location>
        <begin position="362"/>
        <end position="386"/>
    </location>
</feature>
<comment type="caution">
    <text evidence="2">The sequence shown here is derived from an EMBL/GenBank/DDBJ whole genome shotgun (WGS) entry which is preliminary data.</text>
</comment>
<name>A0A9P7QYD7_9PEZI</name>
<feature type="transmembrane region" description="Helical" evidence="1">
    <location>
        <begin position="398"/>
        <end position="420"/>
    </location>
</feature>
<evidence type="ECO:0000256" key="1">
    <source>
        <dbReference type="SAM" id="Phobius"/>
    </source>
</evidence>
<dbReference type="AlphaFoldDB" id="A0A9P7QYD7"/>
<keyword evidence="3" id="KW-1185">Reference proteome</keyword>
<gene>
    <name evidence="2" type="ORF">JMJ77_003937</name>
</gene>
<keyword evidence="1" id="KW-0812">Transmembrane</keyword>
<sequence length="441" mass="50194">MDWLLDGSLLSNSETDLANVFEYEPRSVKVVQLDDEDGEPKQWKVNDEGWKEWFHESYKPKVTVVFARRAKTSPSAYQPKTIRSLSFSHETFRYICSKLMIHSGISRTISRGDVASFCSGDVAMGELEEPAIALEVYHSRTSMAWDGDLALSVTHLSKTGSTNAIVFGTTAEIEDEIIGRLYCSSSALSHPFLLPGIFTELERERQLKRLVEDTQGELEKATYYLGSEEESESDQAATQPIIDLWLDTTELRNGLFNWKTQVEEMLLHIEGMAESYSTSNVTDGRSAFACADTKADLKRKQAKVNSMIRNRLRSIINEYEDTIRDCTMRLDGMSMATQLSHARTNMQIALESKRDGKRMQNISIFSMVFLPSMFVATVFSTDFFNWFPKEKEAMISPYIWVLISFCICLSILILGGYYLLSTRLMCLRVAHSKSRKWLSMV</sequence>
<organism evidence="2 3">
    <name type="scientific">Colletotrichum scovillei</name>
    <dbReference type="NCBI Taxonomy" id="1209932"/>
    <lineage>
        <taxon>Eukaryota</taxon>
        <taxon>Fungi</taxon>
        <taxon>Dikarya</taxon>
        <taxon>Ascomycota</taxon>
        <taxon>Pezizomycotina</taxon>
        <taxon>Sordariomycetes</taxon>
        <taxon>Hypocreomycetidae</taxon>
        <taxon>Glomerellales</taxon>
        <taxon>Glomerellaceae</taxon>
        <taxon>Colletotrichum</taxon>
        <taxon>Colletotrichum acutatum species complex</taxon>
    </lineage>
</organism>
<reference evidence="2" key="1">
    <citation type="submission" date="2021-05" db="EMBL/GenBank/DDBJ databases">
        <title>Comparative genomics of three Colletotrichum scovillei strains and genetic complementation revealed genes involved fungal growth and virulence on chili pepper.</title>
        <authorList>
            <person name="Hsieh D.-K."/>
            <person name="Chuang S.-C."/>
            <person name="Chen C.-Y."/>
            <person name="Chao Y.-T."/>
            <person name="Lu M.-Y.J."/>
            <person name="Lee M.-H."/>
            <person name="Shih M.-C."/>
        </authorList>
    </citation>
    <scope>NUCLEOTIDE SEQUENCE</scope>
    <source>
        <strain evidence="2">Coll-153</strain>
    </source>
</reference>